<feature type="region of interest" description="Disordered" evidence="1">
    <location>
        <begin position="207"/>
        <end position="235"/>
    </location>
</feature>
<dbReference type="EMBL" id="AWSO01000593">
    <property type="protein sequence ID" value="ESK89055.1"/>
    <property type="molecule type" value="Genomic_DNA"/>
</dbReference>
<name>V2X995_MONRO</name>
<feature type="compositionally biased region" description="Polar residues" evidence="1">
    <location>
        <begin position="207"/>
        <end position="231"/>
    </location>
</feature>
<feature type="region of interest" description="Disordered" evidence="1">
    <location>
        <begin position="173"/>
        <end position="193"/>
    </location>
</feature>
<accession>V2X995</accession>
<dbReference type="Proteomes" id="UP000017559">
    <property type="component" value="Unassembled WGS sequence"/>
</dbReference>
<organism evidence="2 3">
    <name type="scientific">Moniliophthora roreri (strain MCA 2997)</name>
    <name type="common">Cocoa frosty pod rot fungus</name>
    <name type="synonym">Crinipellis roreri</name>
    <dbReference type="NCBI Taxonomy" id="1381753"/>
    <lineage>
        <taxon>Eukaryota</taxon>
        <taxon>Fungi</taxon>
        <taxon>Dikarya</taxon>
        <taxon>Basidiomycota</taxon>
        <taxon>Agaricomycotina</taxon>
        <taxon>Agaricomycetes</taxon>
        <taxon>Agaricomycetidae</taxon>
        <taxon>Agaricales</taxon>
        <taxon>Marasmiineae</taxon>
        <taxon>Marasmiaceae</taxon>
        <taxon>Moniliophthora</taxon>
    </lineage>
</organism>
<feature type="compositionally biased region" description="Polar residues" evidence="1">
    <location>
        <begin position="176"/>
        <end position="193"/>
    </location>
</feature>
<dbReference type="HOGENOM" id="CLU_442179_0_0_1"/>
<sequence length="618" mass="66083">MPAQRTERGGHSQRDAQGHIVLPFSIRAGSTQAHQLNQSRTIYNPKSAASNALQAAIPPSVRRIHRHTEQRTLVKFDAHGNPLVPISLPQPTGQRAQLPAYGSQSASPLAKGAPHVTRSNIVSQAVHGFPTKPSSPAPSFIIPPNTHIVNHTSNMPSFQGERAHVIQRNKPHPSYPLNTKLNTSTVGSTTQSARPALRVGQVDIHANTGSQAPRQPNINSSPAYGSQSASPLATRAPHVTRSNAMSQAVHGFPTNRNSPAPSFIVPHNAHVVNHTSSMPPSQGERTYVTQRNNPHPSYPLNATLNTSTIRSTAQSASSAIRVGQVDICANAGSQALRQPDHSSPVFNANPYLSSTPLNRAQTIRMPSYGSSAVSPVVSGGQATGNANNGTGMPLMRQLNTPIPNTNPRLSHAYPTSSATPLPNNGAATLLPPKQPNSNPYLSYAQPSIVPSTPIVRTANHSAHAASSLPSGSQTVDGTVGTSPTPKPGVPVNPSAHNPNRPNKLPTIHRQHTQHVRLVNIAGKMTKTVPKNIDITSPLAPHPDLTTIDPRLLLFRARDAQEQDPSLSVEKALVTFYRDIPLRDRVLEEDLQHFLKDLDGRDAFGTEWTGYRAGASLTT</sequence>
<evidence type="ECO:0000313" key="3">
    <source>
        <dbReference type="Proteomes" id="UP000017559"/>
    </source>
</evidence>
<feature type="region of interest" description="Disordered" evidence="1">
    <location>
        <begin position="459"/>
        <end position="505"/>
    </location>
</feature>
<gene>
    <name evidence="2" type="ORF">Moror_5330</name>
</gene>
<dbReference type="KEGG" id="mrr:Moror_5330"/>
<evidence type="ECO:0000313" key="2">
    <source>
        <dbReference type="EMBL" id="ESK89055.1"/>
    </source>
</evidence>
<protein>
    <submittedName>
        <fullName evidence="2">Uncharacterized protein</fullName>
    </submittedName>
</protein>
<comment type="caution">
    <text evidence="2">The sequence shown here is derived from an EMBL/GenBank/DDBJ whole genome shotgun (WGS) entry which is preliminary data.</text>
</comment>
<dbReference type="OrthoDB" id="10535386at2759"/>
<dbReference type="AlphaFoldDB" id="V2X995"/>
<proteinExistence type="predicted"/>
<evidence type="ECO:0000256" key="1">
    <source>
        <dbReference type="SAM" id="MobiDB-lite"/>
    </source>
</evidence>
<feature type="compositionally biased region" description="Polar residues" evidence="1">
    <location>
        <begin position="467"/>
        <end position="483"/>
    </location>
</feature>
<reference evidence="2 3" key="1">
    <citation type="journal article" date="2014" name="BMC Genomics">
        <title>Genome and secretome analysis of the hemibiotrophic fungal pathogen, Moniliophthora roreri, which causes frosty pod rot disease of cacao: mechanisms of the biotrophic and necrotrophic phases.</title>
        <authorList>
            <person name="Meinhardt L.W."/>
            <person name="Costa G.G.L."/>
            <person name="Thomazella D.P.T."/>
            <person name="Teixeira P.J.P.L."/>
            <person name="Carazzolle M.F."/>
            <person name="Schuster S.C."/>
            <person name="Carlson J.E."/>
            <person name="Guiltinan M.J."/>
            <person name="Mieczkowski P."/>
            <person name="Farmer A."/>
            <person name="Ramaraj T."/>
            <person name="Crozier J."/>
            <person name="Davis R.E."/>
            <person name="Shao J."/>
            <person name="Melnick R.L."/>
            <person name="Pereira G.A.G."/>
            <person name="Bailey B.A."/>
        </authorList>
    </citation>
    <scope>NUCLEOTIDE SEQUENCE [LARGE SCALE GENOMIC DNA]</scope>
    <source>
        <strain evidence="2 3">MCA 2997</strain>
    </source>
</reference>
<keyword evidence="3" id="KW-1185">Reference proteome</keyword>